<feature type="transmembrane region" description="Helical" evidence="7">
    <location>
        <begin position="117"/>
        <end position="139"/>
    </location>
</feature>
<dbReference type="SUPFAM" id="SSF161098">
    <property type="entry name" value="MetI-like"/>
    <property type="match status" value="1"/>
</dbReference>
<dbReference type="EMBL" id="VWNA01000003">
    <property type="protein sequence ID" value="MQT15201.1"/>
    <property type="molecule type" value="Genomic_DNA"/>
</dbReference>
<protein>
    <submittedName>
        <fullName evidence="9">ABC transporter permease</fullName>
    </submittedName>
</protein>
<feature type="transmembrane region" description="Helical" evidence="7">
    <location>
        <begin position="30"/>
        <end position="48"/>
    </location>
</feature>
<organism evidence="9 10">
    <name type="scientific">Segnochrobactrum spirostomi</name>
    <dbReference type="NCBI Taxonomy" id="2608987"/>
    <lineage>
        <taxon>Bacteria</taxon>
        <taxon>Pseudomonadati</taxon>
        <taxon>Pseudomonadota</taxon>
        <taxon>Alphaproteobacteria</taxon>
        <taxon>Hyphomicrobiales</taxon>
        <taxon>Segnochrobactraceae</taxon>
        <taxon>Segnochrobactrum</taxon>
    </lineage>
</organism>
<keyword evidence="5 7" id="KW-1133">Transmembrane helix</keyword>
<comment type="similarity">
    <text evidence="7">Belongs to the binding-protein-dependent transport system permease family.</text>
</comment>
<evidence type="ECO:0000256" key="2">
    <source>
        <dbReference type="ARBA" id="ARBA00022448"/>
    </source>
</evidence>
<proteinExistence type="inferred from homology"/>
<keyword evidence="6 7" id="KW-0472">Membrane</keyword>
<comment type="subcellular location">
    <subcellularLocation>
        <location evidence="1 7">Cell membrane</location>
        <topology evidence="1 7">Multi-pass membrane protein</topology>
    </subcellularLocation>
</comment>
<dbReference type="GO" id="GO:0005886">
    <property type="term" value="C:plasma membrane"/>
    <property type="evidence" value="ECO:0007669"/>
    <property type="project" value="UniProtKB-SubCell"/>
</dbReference>
<keyword evidence="3" id="KW-1003">Cell membrane</keyword>
<keyword evidence="2 7" id="KW-0813">Transport</keyword>
<dbReference type="RefSeq" id="WP_153489841.1">
    <property type="nucleotide sequence ID" value="NZ_VWNA01000003.1"/>
</dbReference>
<reference evidence="9 10" key="1">
    <citation type="submission" date="2019-09" db="EMBL/GenBank/DDBJ databases">
        <title>Segnochrobactrum spirostomi gen. nov., sp. nov., isolated from the ciliate Spirostomum cf. yagiui and description of a novel family, Segnochrobactraceae fam. nov. within the order Rhizobiales of the class Alphaproteobacteria.</title>
        <authorList>
            <person name="Akter S."/>
            <person name="Shazib S.U.A."/>
            <person name="Shin M.K."/>
        </authorList>
    </citation>
    <scope>NUCLEOTIDE SEQUENCE [LARGE SCALE GENOMIC DNA]</scope>
    <source>
        <strain evidence="9 10">Sp-1</strain>
    </source>
</reference>
<name>A0A6A7YB71_9HYPH</name>
<dbReference type="InterPro" id="IPR035906">
    <property type="entry name" value="MetI-like_sf"/>
</dbReference>
<evidence type="ECO:0000259" key="8">
    <source>
        <dbReference type="PROSITE" id="PS50928"/>
    </source>
</evidence>
<accession>A0A6A7YB71</accession>
<feature type="transmembrane region" description="Helical" evidence="7">
    <location>
        <begin position="241"/>
        <end position="262"/>
    </location>
</feature>
<comment type="caution">
    <text evidence="9">The sequence shown here is derived from an EMBL/GenBank/DDBJ whole genome shotgun (WGS) entry which is preliminary data.</text>
</comment>
<dbReference type="PANTHER" id="PTHR30151">
    <property type="entry name" value="ALKANE SULFONATE ABC TRANSPORTER-RELATED, MEMBRANE SUBUNIT"/>
    <property type="match status" value="1"/>
</dbReference>
<dbReference type="PANTHER" id="PTHR30151:SF0">
    <property type="entry name" value="ABC TRANSPORTER PERMEASE PROTEIN MJ0413-RELATED"/>
    <property type="match status" value="1"/>
</dbReference>
<dbReference type="InterPro" id="IPR000515">
    <property type="entry name" value="MetI-like"/>
</dbReference>
<keyword evidence="4 7" id="KW-0812">Transmembrane</keyword>
<feature type="transmembrane region" description="Helical" evidence="7">
    <location>
        <begin position="197"/>
        <end position="220"/>
    </location>
</feature>
<evidence type="ECO:0000256" key="5">
    <source>
        <dbReference type="ARBA" id="ARBA00022989"/>
    </source>
</evidence>
<evidence type="ECO:0000256" key="7">
    <source>
        <dbReference type="RuleBase" id="RU363032"/>
    </source>
</evidence>
<feature type="transmembrane region" description="Helical" evidence="7">
    <location>
        <begin position="145"/>
        <end position="161"/>
    </location>
</feature>
<feature type="transmembrane region" description="Helical" evidence="7">
    <location>
        <begin position="86"/>
        <end position="105"/>
    </location>
</feature>
<dbReference type="Gene3D" id="1.10.3720.10">
    <property type="entry name" value="MetI-like"/>
    <property type="match status" value="1"/>
</dbReference>
<evidence type="ECO:0000313" key="10">
    <source>
        <dbReference type="Proteomes" id="UP000332515"/>
    </source>
</evidence>
<sequence>MSTVSSGSEELAGLSTIGQSVVRRVAWRETALILLVAVIALGGLEIYLRVAEVPLYVLPPPSVIAVALYHEFGLLVPHILMTLFELVTGFAVGASIGFALAIVVTQFPLVERIVTPYILLMVTTPMIALVPLLILKLGFGPEPRIVAVALAAGPMVMLNSATGFRRTDEARIALARSFGASTLQVFLKIRIPQSMPMVIAGLTVGAIFGLLTAVAAEMAGGQSGIGTRLVYYSSMMQMPQFFATIVVLAGIGIGLHLVFAFIGRKLVPWTA</sequence>
<gene>
    <name evidence="9" type="ORF">F0357_21575</name>
</gene>
<dbReference type="Proteomes" id="UP000332515">
    <property type="component" value="Unassembled WGS sequence"/>
</dbReference>
<evidence type="ECO:0000256" key="4">
    <source>
        <dbReference type="ARBA" id="ARBA00022692"/>
    </source>
</evidence>
<evidence type="ECO:0000313" key="9">
    <source>
        <dbReference type="EMBL" id="MQT15201.1"/>
    </source>
</evidence>
<evidence type="ECO:0000256" key="1">
    <source>
        <dbReference type="ARBA" id="ARBA00004651"/>
    </source>
</evidence>
<evidence type="ECO:0000256" key="6">
    <source>
        <dbReference type="ARBA" id="ARBA00023136"/>
    </source>
</evidence>
<dbReference type="CDD" id="cd06261">
    <property type="entry name" value="TM_PBP2"/>
    <property type="match status" value="1"/>
</dbReference>
<dbReference type="AlphaFoldDB" id="A0A6A7YB71"/>
<dbReference type="GO" id="GO:0055085">
    <property type="term" value="P:transmembrane transport"/>
    <property type="evidence" value="ECO:0007669"/>
    <property type="project" value="InterPro"/>
</dbReference>
<dbReference type="Pfam" id="PF00528">
    <property type="entry name" value="BPD_transp_1"/>
    <property type="match status" value="1"/>
</dbReference>
<feature type="domain" description="ABC transmembrane type-1" evidence="8">
    <location>
        <begin position="79"/>
        <end position="259"/>
    </location>
</feature>
<keyword evidence="10" id="KW-1185">Reference proteome</keyword>
<evidence type="ECO:0000256" key="3">
    <source>
        <dbReference type="ARBA" id="ARBA00022475"/>
    </source>
</evidence>
<dbReference type="PROSITE" id="PS50928">
    <property type="entry name" value="ABC_TM1"/>
    <property type="match status" value="1"/>
</dbReference>